<reference evidence="3 4" key="1">
    <citation type="submission" date="2016-10" db="EMBL/GenBank/DDBJ databases">
        <authorList>
            <person name="Varghese N."/>
            <person name="Submissions S."/>
        </authorList>
    </citation>
    <scope>NUCLEOTIDE SEQUENCE [LARGE SCALE GENOMIC DNA]</scope>
    <source>
        <strain evidence="3 4">DSM 20586</strain>
    </source>
</reference>
<feature type="coiled-coil region" evidence="1">
    <location>
        <begin position="402"/>
        <end position="429"/>
    </location>
</feature>
<dbReference type="Proteomes" id="UP000183687">
    <property type="component" value="Unassembled WGS sequence"/>
</dbReference>
<evidence type="ECO:0000259" key="2">
    <source>
        <dbReference type="Pfam" id="PF10088"/>
    </source>
</evidence>
<name>A0AB38A5P0_9ACTN</name>
<proteinExistence type="predicted"/>
<evidence type="ECO:0000313" key="3">
    <source>
        <dbReference type="EMBL" id="SEB53879.1"/>
    </source>
</evidence>
<dbReference type="InterPro" id="IPR027417">
    <property type="entry name" value="P-loop_NTPase"/>
</dbReference>
<dbReference type="AlphaFoldDB" id="A0AB38A5P0"/>
<dbReference type="Pfam" id="PF10088">
    <property type="entry name" value="DUF2326"/>
    <property type="match status" value="1"/>
</dbReference>
<dbReference type="EMBL" id="FNSH01000001">
    <property type="protein sequence ID" value="SEB53879.1"/>
    <property type="molecule type" value="Genomic_DNA"/>
</dbReference>
<accession>A0AB38A5P0</accession>
<keyword evidence="1" id="KW-0175">Coiled coil</keyword>
<evidence type="ECO:0000313" key="4">
    <source>
        <dbReference type="Proteomes" id="UP000183687"/>
    </source>
</evidence>
<evidence type="ECO:0000256" key="1">
    <source>
        <dbReference type="SAM" id="Coils"/>
    </source>
</evidence>
<dbReference type="InterPro" id="IPR018760">
    <property type="entry name" value="DUF2326"/>
</dbReference>
<dbReference type="Gene3D" id="3.40.50.300">
    <property type="entry name" value="P-loop containing nucleotide triphosphate hydrolases"/>
    <property type="match status" value="1"/>
</dbReference>
<protein>
    <submittedName>
        <fullName evidence="3">Uncharacterized protein YydD, contains DUF2326 domain</fullName>
    </submittedName>
</protein>
<comment type="caution">
    <text evidence="3">The sequence shown here is derived from an EMBL/GenBank/DDBJ whole genome shotgun (WGS) entry which is preliminary data.</text>
</comment>
<sequence length="545" mass="61003">MLVELHSPAFRSNGTERGIIKFHAGLNVILGQSNGANSIGKSTALLAIDFLFGGSTYNSEQIIKNVGHHTIYGCFEFNGCQTYVGRSTDKDNLYLYCNSQYDATGQTISKDDFVEWLQTQYGMNLPELGFRDSLSAAFRIYGKKNCDDKDPLLHRVGTGQENSLKAFAKIFDVYSVIAPFSEKKKESADALTTFNKAQGMQFIRSRIKSTAQREKYLKDKEILSRRFQELQAGDYSSPSREVLDEEDRRSALEAKIISINSQHVDLKRNLQLVELSMSYGLLPSAADLDALARFFPTVNLKAIYEVESFHRKLAGVLSENFKAEMSGLTDKIQELEDELFRLKSELEIIEPNATYSQGFLREYSSVQKNLEIITQEIDTWDKHENLVLEKNAAADALNRAFAEAVKNAVAQLNAELERLSARVSGADRNAPYLAVESATKYDFYTPDDDGTGTNYKGLILYDLALLNLTVLPAIAHDSFLLKDIEDPSIEQILALYQQSPKQIFLAFDKAGSYTSEAKTILQSNAVLELSRGGNELYGRSWNVKG</sequence>
<gene>
    <name evidence="3" type="ORF">SAMN04489746_0541</name>
</gene>
<feature type="domain" description="DUF2326" evidence="2">
    <location>
        <begin position="430"/>
        <end position="533"/>
    </location>
</feature>
<dbReference type="RefSeq" id="WP_002563359.1">
    <property type="nucleotide sequence ID" value="NZ_CALJSN010000006.1"/>
</dbReference>
<feature type="coiled-coil region" evidence="1">
    <location>
        <begin position="318"/>
        <end position="345"/>
    </location>
</feature>
<organism evidence="3 4">
    <name type="scientific">Atopobium minutum</name>
    <dbReference type="NCBI Taxonomy" id="1381"/>
    <lineage>
        <taxon>Bacteria</taxon>
        <taxon>Bacillati</taxon>
        <taxon>Actinomycetota</taxon>
        <taxon>Coriobacteriia</taxon>
        <taxon>Coriobacteriales</taxon>
        <taxon>Atopobiaceae</taxon>
        <taxon>Atopobium</taxon>
    </lineage>
</organism>